<reference evidence="16 17" key="1">
    <citation type="submission" date="2009-08" db="EMBL/GenBank/DDBJ databases">
        <title>The draft genome of Rhodobacter sp. SW2.</title>
        <authorList>
            <consortium name="US DOE Joint Genome Institute (JGI-PGF)"/>
            <person name="Lucas S."/>
            <person name="Copeland A."/>
            <person name="Lapidus A."/>
            <person name="Glavina del Rio T."/>
            <person name="Tice H."/>
            <person name="Bruce D."/>
            <person name="Goodwin L."/>
            <person name="Pitluck S."/>
            <person name="Larimer F."/>
            <person name="Land M.L."/>
            <person name="Hauser L."/>
            <person name="Emerson D."/>
        </authorList>
    </citation>
    <scope>NUCLEOTIDE SEQUENCE [LARGE SCALE GENOMIC DNA]</scope>
    <source>
        <strain evidence="16 17">SW2</strain>
    </source>
</reference>
<dbReference type="FunFam" id="3.50.50.60:FF:000378">
    <property type="entry name" value="Phytoene desaturase"/>
    <property type="match status" value="1"/>
</dbReference>
<dbReference type="EC" id="1.3.99.28" evidence="10"/>
<keyword evidence="6" id="KW-0274">FAD</keyword>
<accession>C8RYP5</accession>
<evidence type="ECO:0000256" key="4">
    <source>
        <dbReference type="ARBA" id="ARBA00022630"/>
    </source>
</evidence>
<evidence type="ECO:0000256" key="7">
    <source>
        <dbReference type="ARBA" id="ARBA00023002"/>
    </source>
</evidence>
<evidence type="ECO:0000256" key="1">
    <source>
        <dbReference type="ARBA" id="ARBA00001974"/>
    </source>
</evidence>
<dbReference type="GO" id="GO:0016627">
    <property type="term" value="F:oxidoreductase activity, acting on the CH-CH group of donors"/>
    <property type="evidence" value="ECO:0007669"/>
    <property type="project" value="UniProtKB-ARBA"/>
</dbReference>
<dbReference type="PANTHER" id="PTHR43734">
    <property type="entry name" value="PHYTOENE DESATURASE"/>
    <property type="match status" value="1"/>
</dbReference>
<evidence type="ECO:0000256" key="6">
    <source>
        <dbReference type="ARBA" id="ARBA00022827"/>
    </source>
</evidence>
<evidence type="ECO:0000256" key="8">
    <source>
        <dbReference type="ARBA" id="ARBA00031986"/>
    </source>
</evidence>
<comment type="catalytic activity">
    <reaction evidence="9">
        <text>15-cis-phytoene + 3 A = all-trans-neurosporene + 3 AH2</text>
        <dbReference type="Rhea" id="RHEA:30599"/>
        <dbReference type="ChEBI" id="CHEBI:13193"/>
        <dbReference type="ChEBI" id="CHEBI:16833"/>
        <dbReference type="ChEBI" id="CHEBI:17499"/>
        <dbReference type="ChEBI" id="CHEBI:27787"/>
        <dbReference type="EC" id="1.3.99.28"/>
    </reaction>
</comment>
<evidence type="ECO:0000256" key="14">
    <source>
        <dbReference type="SAM" id="MobiDB-lite"/>
    </source>
</evidence>
<keyword evidence="17" id="KW-1185">Reference proteome</keyword>
<dbReference type="AlphaFoldDB" id="C8RYP5"/>
<dbReference type="EMBL" id="ACYY01000004">
    <property type="protein sequence ID" value="EEW26233.1"/>
    <property type="molecule type" value="Genomic_DNA"/>
</dbReference>
<name>C8RYP5_9RHOB</name>
<dbReference type="InterPro" id="IPR008150">
    <property type="entry name" value="Phytoene_DH_bac_CS"/>
</dbReference>
<evidence type="ECO:0000256" key="13">
    <source>
        <dbReference type="RuleBase" id="RU362075"/>
    </source>
</evidence>
<dbReference type="RefSeq" id="WP_008028544.1">
    <property type="nucleotide sequence ID" value="NZ_ACYY01000004.1"/>
</dbReference>
<evidence type="ECO:0000313" key="16">
    <source>
        <dbReference type="EMBL" id="EEW26233.1"/>
    </source>
</evidence>
<gene>
    <name evidence="16" type="ORF">Rsw2DRAFT_0923</name>
</gene>
<dbReference type="PANTHER" id="PTHR43734:SF3">
    <property type="entry name" value="B-CAROTENE KETOLASE"/>
    <property type="match status" value="1"/>
</dbReference>
<protein>
    <recommendedName>
        <fullName evidence="11">Phytoene desaturase (neurosporene-forming)</fullName>
        <ecNumber evidence="10">1.3.99.28</ecNumber>
    </recommendedName>
    <alternativeName>
        <fullName evidence="12">3-step phytoene desaturase</fullName>
    </alternativeName>
    <alternativeName>
        <fullName evidence="8">Phytoene dehydrogenase</fullName>
    </alternativeName>
</protein>
<comment type="similarity">
    <text evidence="3 13">Belongs to the carotenoid/retinoid oxidoreductase family.</text>
</comment>
<feature type="domain" description="Amine oxidase" evidence="15">
    <location>
        <begin position="32"/>
        <end position="505"/>
    </location>
</feature>
<evidence type="ECO:0000256" key="3">
    <source>
        <dbReference type="ARBA" id="ARBA00006046"/>
    </source>
</evidence>
<evidence type="ECO:0000313" key="17">
    <source>
        <dbReference type="Proteomes" id="UP000010121"/>
    </source>
</evidence>
<dbReference type="GO" id="GO:0016117">
    <property type="term" value="P:carotenoid biosynthetic process"/>
    <property type="evidence" value="ECO:0007669"/>
    <property type="project" value="UniProtKB-KW"/>
</dbReference>
<keyword evidence="4" id="KW-0285">Flavoprotein</keyword>
<sequence length="533" mass="58582">MLTPDALRPAKTAPETPKDQTGAKAIVVGAGLGGLAAAMRLGAKGYSVTVIDRLDLPGGRGSSISQGGHRFDLGPTIVTVPHLLRELWAFCGRDFDADVDLRPVDPFYKITWPDGSTYTARQGTEAMRAEVSRLSPGDLAGYDKFLQDSEARYWFGFENLGRRPMHQLWELIKVLPRFALFRADRSTYAHASSRLKDERLRFALSFHPLFIGGDPFHVTSMYNLVSHLEKEFGVHYAMGGVQAIAKAMAKVIEDQGGTLMLGTEVDEVVVANGRAAGVRLLEGEVLPADVVVSNADAGHTYDRLLRNQPRKRWTTNKLKRTRWSMSLFVWYFGTKGTAGMWPDAGHHTIVCGPRYKGLLNDIFMTGKLADDMSLYVHRPSVIDPSVAPAGDDTFYALSPVPHLGHDNGVDWQVEAEKYRLKVQKMLEERMMPGLGDRISESLVFTPEDFRDRYLSPLGSGFSIEPRILQSAWFRPHNVSEELPGLYLVGAGTHPGAGLPSVVTSAEVLGKLVPDAPGGGRRSAAPMERKLAAE</sequence>
<dbReference type="Proteomes" id="UP000010121">
    <property type="component" value="Unassembled WGS sequence"/>
</dbReference>
<comment type="cofactor">
    <cofactor evidence="1">
        <name>FAD</name>
        <dbReference type="ChEBI" id="CHEBI:57692"/>
    </cofactor>
</comment>
<proteinExistence type="inferred from homology"/>
<dbReference type="Pfam" id="PF01593">
    <property type="entry name" value="Amino_oxidase"/>
    <property type="match status" value="1"/>
</dbReference>
<dbReference type="NCBIfam" id="TIGR02734">
    <property type="entry name" value="crtI_fam"/>
    <property type="match status" value="1"/>
</dbReference>
<feature type="region of interest" description="Disordered" evidence="14">
    <location>
        <begin position="514"/>
        <end position="533"/>
    </location>
</feature>
<evidence type="ECO:0000256" key="2">
    <source>
        <dbReference type="ARBA" id="ARBA00004829"/>
    </source>
</evidence>
<dbReference type="PROSITE" id="PS00982">
    <property type="entry name" value="PHYTOENE_DH"/>
    <property type="match status" value="1"/>
</dbReference>
<evidence type="ECO:0000256" key="12">
    <source>
        <dbReference type="ARBA" id="ARBA00083000"/>
    </source>
</evidence>
<dbReference type="eggNOG" id="COG1233">
    <property type="taxonomic scope" value="Bacteria"/>
</dbReference>
<dbReference type="OrthoDB" id="9774675at2"/>
<evidence type="ECO:0000256" key="11">
    <source>
        <dbReference type="ARBA" id="ARBA00073036"/>
    </source>
</evidence>
<dbReference type="FunFam" id="3.50.50.60:FF:000413">
    <property type="entry name" value="Phytoene desaturase (lycopene-forming)"/>
    <property type="match status" value="1"/>
</dbReference>
<organism evidence="16 17">
    <name type="scientific">Rhodobacter ferrooxidans</name>
    <dbReference type="NCBI Taxonomy" id="371731"/>
    <lineage>
        <taxon>Bacteria</taxon>
        <taxon>Pseudomonadati</taxon>
        <taxon>Pseudomonadota</taxon>
        <taxon>Alphaproteobacteria</taxon>
        <taxon>Rhodobacterales</taxon>
        <taxon>Rhodobacter group</taxon>
        <taxon>Rhodobacter</taxon>
    </lineage>
</organism>
<dbReference type="STRING" id="371731.Rsw2DRAFT_0923"/>
<evidence type="ECO:0000256" key="5">
    <source>
        <dbReference type="ARBA" id="ARBA00022746"/>
    </source>
</evidence>
<comment type="pathway">
    <text evidence="2 13">Carotenoid biosynthesis.</text>
</comment>
<feature type="region of interest" description="Disordered" evidence="14">
    <location>
        <begin position="1"/>
        <end position="20"/>
    </location>
</feature>
<evidence type="ECO:0000256" key="10">
    <source>
        <dbReference type="ARBA" id="ARBA00066679"/>
    </source>
</evidence>
<dbReference type="GO" id="GO:0071949">
    <property type="term" value="F:FAD binding"/>
    <property type="evidence" value="ECO:0007669"/>
    <property type="project" value="UniProtKB-ARBA"/>
</dbReference>
<keyword evidence="7 13" id="KW-0560">Oxidoreductase</keyword>
<dbReference type="InterPro" id="IPR014105">
    <property type="entry name" value="Carotenoid/retinoid_OxRdtase"/>
</dbReference>
<evidence type="ECO:0000256" key="9">
    <source>
        <dbReference type="ARBA" id="ARBA00050961"/>
    </source>
</evidence>
<evidence type="ECO:0000259" key="15">
    <source>
        <dbReference type="Pfam" id="PF01593"/>
    </source>
</evidence>
<keyword evidence="5 13" id="KW-0125">Carotenoid biosynthesis</keyword>
<dbReference type="Gene3D" id="3.50.50.60">
    <property type="entry name" value="FAD/NAD(P)-binding domain"/>
    <property type="match status" value="2"/>
</dbReference>
<comment type="caution">
    <text evidence="16">The sequence shown here is derived from an EMBL/GenBank/DDBJ whole genome shotgun (WGS) entry which is preliminary data.</text>
</comment>
<dbReference type="InterPro" id="IPR036188">
    <property type="entry name" value="FAD/NAD-bd_sf"/>
</dbReference>
<dbReference type="SUPFAM" id="SSF51905">
    <property type="entry name" value="FAD/NAD(P)-binding domain"/>
    <property type="match status" value="1"/>
</dbReference>
<dbReference type="InterPro" id="IPR002937">
    <property type="entry name" value="Amino_oxidase"/>
</dbReference>
<dbReference type="PRINTS" id="PR00411">
    <property type="entry name" value="PNDRDTASEI"/>
</dbReference>